<proteinExistence type="predicted"/>
<dbReference type="InterPro" id="IPR050465">
    <property type="entry name" value="UPF0194_transport"/>
</dbReference>
<evidence type="ECO:0000256" key="3">
    <source>
        <dbReference type="SAM" id="Coils"/>
    </source>
</evidence>
<name>A0A327WN41_LARAB</name>
<dbReference type="GO" id="GO:0030313">
    <property type="term" value="C:cell envelope"/>
    <property type="evidence" value="ECO:0007669"/>
    <property type="project" value="UniProtKB-SubCell"/>
</dbReference>
<dbReference type="Gene3D" id="2.40.30.170">
    <property type="match status" value="1"/>
</dbReference>
<evidence type="ECO:0000256" key="2">
    <source>
        <dbReference type="ARBA" id="ARBA00023054"/>
    </source>
</evidence>
<reference evidence="4 5" key="1">
    <citation type="submission" date="2018-06" db="EMBL/GenBank/DDBJ databases">
        <title>Genomic Encyclopedia of Archaeal and Bacterial Type Strains, Phase II (KMG-II): from individual species to whole genera.</title>
        <authorList>
            <person name="Goeker M."/>
        </authorList>
    </citation>
    <scope>NUCLEOTIDE SEQUENCE [LARGE SCALE GENOMIC DNA]</scope>
    <source>
        <strain evidence="4 5">DSM 21851</strain>
    </source>
</reference>
<dbReference type="SUPFAM" id="SSF111369">
    <property type="entry name" value="HlyD-like secretion proteins"/>
    <property type="match status" value="1"/>
</dbReference>
<evidence type="ECO:0000313" key="4">
    <source>
        <dbReference type="EMBL" id="RAJ93015.1"/>
    </source>
</evidence>
<dbReference type="PANTHER" id="PTHR32347">
    <property type="entry name" value="EFFLUX SYSTEM COMPONENT YKNX-RELATED"/>
    <property type="match status" value="1"/>
</dbReference>
<dbReference type="AlphaFoldDB" id="A0A327WN41"/>
<keyword evidence="2 3" id="KW-0175">Coiled coil</keyword>
<organism evidence="4 5">
    <name type="scientific">Larkinella arboricola</name>
    <dbReference type="NCBI Taxonomy" id="643671"/>
    <lineage>
        <taxon>Bacteria</taxon>
        <taxon>Pseudomonadati</taxon>
        <taxon>Bacteroidota</taxon>
        <taxon>Cytophagia</taxon>
        <taxon>Cytophagales</taxon>
        <taxon>Spirosomataceae</taxon>
        <taxon>Larkinella</taxon>
    </lineage>
</organism>
<dbReference type="EMBL" id="QLMC01000006">
    <property type="protein sequence ID" value="RAJ93015.1"/>
    <property type="molecule type" value="Genomic_DNA"/>
</dbReference>
<dbReference type="OrthoDB" id="1325080at2"/>
<dbReference type="Gene3D" id="1.10.287.470">
    <property type="entry name" value="Helix hairpin bin"/>
    <property type="match status" value="1"/>
</dbReference>
<gene>
    <name evidence="4" type="ORF">LX87_04527</name>
</gene>
<accession>A0A327WN41</accession>
<feature type="coiled-coil region" evidence="3">
    <location>
        <begin position="105"/>
        <end position="191"/>
    </location>
</feature>
<dbReference type="RefSeq" id="WP_111630558.1">
    <property type="nucleotide sequence ID" value="NZ_QLMC01000006.1"/>
</dbReference>
<dbReference type="PROSITE" id="PS51257">
    <property type="entry name" value="PROKAR_LIPOPROTEIN"/>
    <property type="match status" value="1"/>
</dbReference>
<comment type="subcellular location">
    <subcellularLocation>
        <location evidence="1">Cell envelope</location>
    </subcellularLocation>
</comment>
<dbReference type="PANTHER" id="PTHR32347:SF14">
    <property type="entry name" value="EFFLUX SYSTEM COMPONENT YKNX-RELATED"/>
    <property type="match status" value="1"/>
</dbReference>
<dbReference type="Gene3D" id="2.40.50.100">
    <property type="match status" value="1"/>
</dbReference>
<evidence type="ECO:0000313" key="5">
    <source>
        <dbReference type="Proteomes" id="UP000248790"/>
    </source>
</evidence>
<protein>
    <submittedName>
        <fullName evidence="4">CusB/HlyD membrane fusion family barrel-sandwich protein</fullName>
    </submittedName>
</protein>
<comment type="caution">
    <text evidence="4">The sequence shown here is derived from an EMBL/GenBank/DDBJ whole genome shotgun (WGS) entry which is preliminary data.</text>
</comment>
<dbReference type="Proteomes" id="UP000248790">
    <property type="component" value="Unassembled WGS sequence"/>
</dbReference>
<evidence type="ECO:0000256" key="1">
    <source>
        <dbReference type="ARBA" id="ARBA00004196"/>
    </source>
</evidence>
<keyword evidence="5" id="KW-1185">Reference proteome</keyword>
<sequence length="317" mass="35499">MRSNAFVYLSFCLAILFGCNSGDQKKAAKDGVDSTQIFSPDKVREVTGTGKVEPENGIVALAATSAGVVVKQFKSRGDSVRKGEPILQLDQVLEQSRFEQSTSQLATQRSEIEMAREAAREAEVTYRYNQEQLATARNLLQKNAETQQNVDDLEQTLKKSEIELANRQVAIRRAQQRLREIQKQGQVSKEEKNLKMLRAPEDGVILDLFPTVGSAIKQYETYADFAAKGPVVVRAEVDELFANKIKTGQKAVIRLVGRTDTLATGTIQFVSPYLKKKSLFQEQASDLEDRRVREIRVTIDQSDRLLLNTKVECIISL</sequence>